<dbReference type="GO" id="GO:0061157">
    <property type="term" value="P:mRNA destabilization"/>
    <property type="evidence" value="ECO:0007669"/>
    <property type="project" value="TreeGrafter"/>
</dbReference>
<name>A0A0C9RI09_9CONI</name>
<evidence type="ECO:0000313" key="6">
    <source>
        <dbReference type="EMBL" id="JAG86101.1"/>
    </source>
</evidence>
<feature type="region of interest" description="Disordered" evidence="4">
    <location>
        <begin position="670"/>
        <end position="706"/>
    </location>
</feature>
<evidence type="ECO:0000256" key="2">
    <source>
        <dbReference type="ARBA" id="ARBA00022490"/>
    </source>
</evidence>
<evidence type="ECO:0000256" key="1">
    <source>
        <dbReference type="ARBA" id="ARBA00004496"/>
    </source>
</evidence>
<dbReference type="Gene3D" id="3.10.590.10">
    <property type="entry name" value="ph1033 like domains"/>
    <property type="match status" value="1"/>
</dbReference>
<keyword evidence="2" id="KW-0963">Cytoplasm</keyword>
<dbReference type="FunFam" id="3.10.590.10:FF:000001">
    <property type="entry name" value="YTH domain family 1, isoform CRA_a"/>
    <property type="match status" value="1"/>
</dbReference>
<feature type="region of interest" description="Disordered" evidence="4">
    <location>
        <begin position="238"/>
        <end position="293"/>
    </location>
</feature>
<keyword evidence="3" id="KW-0694">RNA-binding</keyword>
<dbReference type="PANTHER" id="PTHR12357">
    <property type="entry name" value="YTH YT521-B HOMOLOGY DOMAIN-CONTAINING"/>
    <property type="match status" value="1"/>
</dbReference>
<feature type="compositionally biased region" description="Polar residues" evidence="4">
    <location>
        <begin position="15"/>
        <end position="25"/>
    </location>
</feature>
<comment type="subcellular location">
    <subcellularLocation>
        <location evidence="1">Cytoplasm</location>
    </subcellularLocation>
</comment>
<dbReference type="PROSITE" id="PS50882">
    <property type="entry name" value="YTH"/>
    <property type="match status" value="1"/>
</dbReference>
<dbReference type="EMBL" id="GCHU01018932">
    <property type="protein sequence ID" value="JAG86101.1"/>
    <property type="molecule type" value="Transcribed_RNA"/>
</dbReference>
<organism evidence="6">
    <name type="scientific">Wollemia nobilis</name>
    <dbReference type="NCBI Taxonomy" id="56998"/>
    <lineage>
        <taxon>Eukaryota</taxon>
        <taxon>Viridiplantae</taxon>
        <taxon>Streptophyta</taxon>
        <taxon>Embryophyta</taxon>
        <taxon>Tracheophyta</taxon>
        <taxon>Spermatophyta</taxon>
        <taxon>Pinopsida</taxon>
        <taxon>Pinidae</taxon>
        <taxon>Conifers II</taxon>
        <taxon>Araucariales</taxon>
        <taxon>Araucariaceae</taxon>
        <taxon>Wollemia</taxon>
    </lineage>
</organism>
<feature type="domain" description="YTH" evidence="5">
    <location>
        <begin position="438"/>
        <end position="575"/>
    </location>
</feature>
<dbReference type="CDD" id="cd21134">
    <property type="entry name" value="YTH"/>
    <property type="match status" value="1"/>
</dbReference>
<feature type="compositionally biased region" description="Polar residues" evidence="4">
    <location>
        <begin position="263"/>
        <end position="293"/>
    </location>
</feature>
<dbReference type="AlphaFoldDB" id="A0A0C9RI09"/>
<feature type="compositionally biased region" description="Low complexity" evidence="4">
    <location>
        <begin position="1"/>
        <end position="14"/>
    </location>
</feature>
<dbReference type="GO" id="GO:0003729">
    <property type="term" value="F:mRNA binding"/>
    <property type="evidence" value="ECO:0007669"/>
    <property type="project" value="TreeGrafter"/>
</dbReference>
<evidence type="ECO:0000259" key="5">
    <source>
        <dbReference type="PROSITE" id="PS50882"/>
    </source>
</evidence>
<sequence length="706" mass="77607">MAAATQSTEQATASLQNLTIESPTPSAEAPETKKETSLSTEVVDTESSDQTVDAPGPVRSSDESSTPGPQDMTQANMFPTQNNYPPQTYYYGGYESPVAEWEEYPRYINMDGVEIASPAVYDENGSILYHPGYAYAPQMPYGPYSPAGSPLTTFRTDGQVYSPQPFQYPGPFFQQPVPSGSHYISSPTPVSHGDVPNSVGADQTSFPAEGSNANFFNGSGVNMSPRHGYSVTYSSYPRGGVSPVTNNSPRYQDSRHGYDGMKHSSSWTDSTRASQGQQRPTSTAVTSVISQPTPLGPFGQNFRPTPHVMPHIQGPQQPRATSGIGPAPPTFNRLYTPNRLHPPSYGRSGPGYGGNGRTWIAVDKSKPRGRGNGSLCNCIGSLDVLNEQNRGPRTARFRNQSVVSRAMHKEQGHNESNNVGVDSELYNRPDFVTQYKDAKFFIIKSYSEDNVHKSIKYGVWASTPNGNKKLDAAYKEAQEKPGGCPVFLFFSVNASGQFCGVAEMCGPVDFQSSVDYWQQDKWSGQFPVKWHIVKDVANSQFWHIILENNDNKPVTNSRDTQEVKFEQGTEMLNILKNHVCKTSILDDFQFYEGREKAMQEKRVRQEVSYQAGVEIGQDKFLKVSEGKTVEDRDDANSRHGPAELLDGSPSLVDGLSREVGINRSRQRSFLEEISETSSTGDTVKPTIDEASATQVGAEDENLKLDV</sequence>
<feature type="region of interest" description="Disordered" evidence="4">
    <location>
        <begin position="628"/>
        <end position="651"/>
    </location>
</feature>
<feature type="compositionally biased region" description="Polar residues" evidence="4">
    <location>
        <begin position="63"/>
        <end position="82"/>
    </location>
</feature>
<evidence type="ECO:0000256" key="4">
    <source>
        <dbReference type="SAM" id="MobiDB-lite"/>
    </source>
</evidence>
<dbReference type="Pfam" id="PF04146">
    <property type="entry name" value="YTH"/>
    <property type="match status" value="1"/>
</dbReference>
<dbReference type="GO" id="GO:0005737">
    <property type="term" value="C:cytoplasm"/>
    <property type="evidence" value="ECO:0007669"/>
    <property type="project" value="UniProtKB-SubCell"/>
</dbReference>
<proteinExistence type="predicted"/>
<feature type="region of interest" description="Disordered" evidence="4">
    <location>
        <begin position="1"/>
        <end position="82"/>
    </location>
</feature>
<evidence type="ECO:0000256" key="3">
    <source>
        <dbReference type="ARBA" id="ARBA00022884"/>
    </source>
</evidence>
<protein>
    <submittedName>
        <fullName evidence="6">TSA: Wollemia nobilis Ref_Wollemi_Transcript_19055_2823 transcribed RNA sequence</fullName>
    </submittedName>
</protein>
<dbReference type="InterPro" id="IPR007275">
    <property type="entry name" value="YTH_domain"/>
</dbReference>
<dbReference type="PANTHER" id="PTHR12357:SF89">
    <property type="entry name" value="YTH DOMAIN-CONTAINING FAMILY PROTEIN"/>
    <property type="match status" value="1"/>
</dbReference>
<feature type="compositionally biased region" description="Basic and acidic residues" evidence="4">
    <location>
        <begin position="628"/>
        <end position="641"/>
    </location>
</feature>
<feature type="compositionally biased region" description="Basic and acidic residues" evidence="4">
    <location>
        <begin position="252"/>
        <end position="262"/>
    </location>
</feature>
<accession>A0A0C9RI09</accession>
<dbReference type="InterPro" id="IPR045168">
    <property type="entry name" value="YTH_prot"/>
</dbReference>
<reference evidence="6" key="1">
    <citation type="submission" date="2015-02" db="EMBL/GenBank/DDBJ databases">
        <title>A transcriptome of Wollemia nobilis - a relic of Gondwana.</title>
        <authorList>
            <person name="Chia J.Y."/>
            <person name="Leong Y.S."/>
            <person name="Abdul Karim S."/>
            <person name="Wan Azmi N."/>
            <person name="Hercus R."/>
            <person name="Croft L."/>
        </authorList>
    </citation>
    <scope>NUCLEOTIDE SEQUENCE</scope>
    <source>
        <strain evidence="6">MaeBrown</strain>
        <tissue evidence="6">Leaf</tissue>
    </source>
</reference>